<evidence type="ECO:0000313" key="4">
    <source>
        <dbReference type="Proteomes" id="UP000823927"/>
    </source>
</evidence>
<dbReference type="NCBIfam" id="TIGR00762">
    <property type="entry name" value="DegV"/>
    <property type="match status" value="1"/>
</dbReference>
<dbReference type="SUPFAM" id="SSF82549">
    <property type="entry name" value="DAK1/DegV-like"/>
    <property type="match status" value="1"/>
</dbReference>
<dbReference type="PANTHER" id="PTHR33434">
    <property type="entry name" value="DEGV DOMAIN-CONTAINING PROTEIN DR_1986-RELATED"/>
    <property type="match status" value="1"/>
</dbReference>
<dbReference type="InterPro" id="IPR003797">
    <property type="entry name" value="DegV"/>
</dbReference>
<dbReference type="Pfam" id="PF02645">
    <property type="entry name" value="DegV"/>
    <property type="match status" value="1"/>
</dbReference>
<comment type="caution">
    <text evidence="3">The sequence shown here is derived from an EMBL/GenBank/DDBJ whole genome shotgun (WGS) entry which is preliminary data.</text>
</comment>
<dbReference type="PROSITE" id="PS51482">
    <property type="entry name" value="DEGV"/>
    <property type="match status" value="1"/>
</dbReference>
<dbReference type="GO" id="GO:0008289">
    <property type="term" value="F:lipid binding"/>
    <property type="evidence" value="ECO:0007669"/>
    <property type="project" value="UniProtKB-KW"/>
</dbReference>
<dbReference type="Gene3D" id="3.30.1180.10">
    <property type="match status" value="1"/>
</dbReference>
<protein>
    <submittedName>
        <fullName evidence="3">DegV family protein</fullName>
    </submittedName>
</protein>
<dbReference type="InterPro" id="IPR043168">
    <property type="entry name" value="DegV_C"/>
</dbReference>
<sequence>MRDFVITTESNSDMPAAFLEENQVCVIPHYYSVDEEVYGDGKELSIKEFYDAMRARKKVATMASNPAVILDKFTEIAKSGKDILHISFSSALSGGCGNIMSGANEVMEQFPETKINVVDTLSVSLAEGILIKAAIDMRAQGKSLEETTQYVQSLVPHLCVQFTVDDLNHLYRGGRLSRTTAIVGTLANIKPILYVDDAGKLVALDKTRGRKKSLNLLVKNMADRLGSFKDKQVFIGIVHGDCEEDANYLAELVKKEFGYDNILIQPVGPSIGAHSGPGAIGLLFLGDHR</sequence>
<dbReference type="Gene3D" id="3.40.50.10170">
    <property type="match status" value="1"/>
</dbReference>
<organism evidence="3 4">
    <name type="scientific">Candidatus Scybalocola faecigallinarum</name>
    <dbReference type="NCBI Taxonomy" id="2840941"/>
    <lineage>
        <taxon>Bacteria</taxon>
        <taxon>Bacillati</taxon>
        <taxon>Bacillota</taxon>
        <taxon>Clostridia</taxon>
        <taxon>Lachnospirales</taxon>
        <taxon>Lachnospiraceae</taxon>
        <taxon>Lachnospiraceae incertae sedis</taxon>
        <taxon>Candidatus Scybalocola (ex Gilroy et al. 2021)</taxon>
    </lineage>
</organism>
<accession>A0A9D1F5T2</accession>
<evidence type="ECO:0000256" key="1">
    <source>
        <dbReference type="ARBA" id="ARBA00003238"/>
    </source>
</evidence>
<gene>
    <name evidence="3" type="ORF">IAB46_10930</name>
</gene>
<name>A0A9D1F5T2_9FIRM</name>
<dbReference type="AlphaFoldDB" id="A0A9D1F5T2"/>
<evidence type="ECO:0000256" key="2">
    <source>
        <dbReference type="ARBA" id="ARBA00023121"/>
    </source>
</evidence>
<proteinExistence type="predicted"/>
<comment type="function">
    <text evidence="1">May bind long-chain fatty acids, such as palmitate, and may play a role in lipid transport or fatty acid metabolism.</text>
</comment>
<dbReference type="InterPro" id="IPR050270">
    <property type="entry name" value="DegV_domain_contain"/>
</dbReference>
<reference evidence="3" key="1">
    <citation type="submission" date="2020-10" db="EMBL/GenBank/DDBJ databases">
        <authorList>
            <person name="Gilroy R."/>
        </authorList>
    </citation>
    <scope>NUCLEOTIDE SEQUENCE</scope>
    <source>
        <strain evidence="3">CHK178-757</strain>
    </source>
</reference>
<keyword evidence="2" id="KW-0446">Lipid-binding</keyword>
<dbReference type="EMBL" id="DVIT01000042">
    <property type="protein sequence ID" value="HIS48041.1"/>
    <property type="molecule type" value="Genomic_DNA"/>
</dbReference>
<dbReference type="PANTHER" id="PTHR33434:SF3">
    <property type="entry name" value="DEGV DOMAIN-CONTAINING PROTEIN YITS"/>
    <property type="match status" value="1"/>
</dbReference>
<evidence type="ECO:0000313" key="3">
    <source>
        <dbReference type="EMBL" id="HIS48041.1"/>
    </source>
</evidence>
<reference evidence="3" key="2">
    <citation type="journal article" date="2021" name="PeerJ">
        <title>Extensive microbial diversity within the chicken gut microbiome revealed by metagenomics and culture.</title>
        <authorList>
            <person name="Gilroy R."/>
            <person name="Ravi A."/>
            <person name="Getino M."/>
            <person name="Pursley I."/>
            <person name="Horton D.L."/>
            <person name="Alikhan N.F."/>
            <person name="Baker D."/>
            <person name="Gharbi K."/>
            <person name="Hall N."/>
            <person name="Watson M."/>
            <person name="Adriaenssens E.M."/>
            <person name="Foster-Nyarko E."/>
            <person name="Jarju S."/>
            <person name="Secka A."/>
            <person name="Antonio M."/>
            <person name="Oren A."/>
            <person name="Chaudhuri R.R."/>
            <person name="La Ragione R."/>
            <person name="Hildebrand F."/>
            <person name="Pallen M.J."/>
        </authorList>
    </citation>
    <scope>NUCLEOTIDE SEQUENCE</scope>
    <source>
        <strain evidence="3">CHK178-757</strain>
    </source>
</reference>
<dbReference type="Proteomes" id="UP000823927">
    <property type="component" value="Unassembled WGS sequence"/>
</dbReference>